<reference evidence="2 3" key="1">
    <citation type="journal article" date="2016" name="BMC Genomics">
        <title>Comparative genomics reveals Cyclospora cayetanensis possesses coccidia-like metabolism and invasion components but unique surface antigens.</title>
        <authorList>
            <person name="Liu S."/>
            <person name="Wang L."/>
            <person name="Zheng H."/>
            <person name="Xu Z."/>
            <person name="Roellig D.M."/>
            <person name="Li N."/>
            <person name="Frace M.A."/>
            <person name="Tang K."/>
            <person name="Arrowood M.J."/>
            <person name="Moss D.M."/>
            <person name="Zhang L."/>
            <person name="Feng Y."/>
            <person name="Xiao L."/>
        </authorList>
    </citation>
    <scope>NUCLEOTIDE SEQUENCE [LARGE SCALE GENOMIC DNA]</scope>
    <source>
        <strain evidence="2 3">CHN_HEN01</strain>
    </source>
</reference>
<dbReference type="EMBL" id="JROU02001919">
    <property type="protein sequence ID" value="OEH74819.1"/>
    <property type="molecule type" value="Genomic_DNA"/>
</dbReference>
<proteinExistence type="predicted"/>
<evidence type="ECO:0000313" key="3">
    <source>
        <dbReference type="Proteomes" id="UP000095192"/>
    </source>
</evidence>
<dbReference type="VEuPathDB" id="ToxoDB:LOC34623012"/>
<dbReference type="InParanoid" id="A0A1D3CUF0"/>
<name>A0A1D3CUF0_9EIME</name>
<evidence type="ECO:0000256" key="1">
    <source>
        <dbReference type="SAM" id="MobiDB-lite"/>
    </source>
</evidence>
<sequence length="687" mass="76409">MHGWRTSASPPRGSRAGETWRTGECGESLQPAAPPPAALARVGRTEEWRAAMSPARLVPERRSPRHVLRLLPLALLLLGLLPPPELCRASPNRPPNPYAPTPAFGYTYDPYAVPAPGAEQPYAFRTPPLYAVPVQPLHAFQARPLPHYFVHSPYPSAAPAPDKDKGERSGGDPLRLRQPYLTKAYDYTRDFLLSLESIKELRDPAIRAAMLALKDLEPVQPGSLFGHKHIKLVAAALRSLQVLSLWKRTNGRWSLFVHTLEVPQGHNPTVGQLGRMFLLNASTAAASGCSRNWFDHRLKIEALYEKAHEGFISMNHQDISVPLRDLKEIRFILEDMVFGSTGTPCFTRTLNNRLGTFMPSSIYENMQPATLKLLILKPTSLERHVSDEAEPYSDGPVAYSFESPYKTSFIQEVQIPNGSNPTLYRFAHLFMRQALHSMQQCSLSSWALVPSFAAIAKDDAGKVHVLPIVDLGTPLRALGWAAREAEMESGKETTVNLVLFLQNILKSEAANPCFESNFKHIVPMEVSEKMHVLPVWVTASCTGLLVKTCKRKLIELHFTNTKTNVRDALSALRSSMHVNPRQQGPSMCFVGKARLKRKTSRLLLPGNPWREIPSSTLLLDITRLQQGVLLAPATGMLTRASTTARTVCPSYVSLLRGKKTLTVYHMKYVLSKQPASAFGRHSINVFD</sequence>
<evidence type="ECO:0000313" key="2">
    <source>
        <dbReference type="EMBL" id="OEH74819.1"/>
    </source>
</evidence>
<protein>
    <submittedName>
        <fullName evidence="2">Uncharacterized protein</fullName>
    </submittedName>
</protein>
<organism evidence="2 3">
    <name type="scientific">Cyclospora cayetanensis</name>
    <dbReference type="NCBI Taxonomy" id="88456"/>
    <lineage>
        <taxon>Eukaryota</taxon>
        <taxon>Sar</taxon>
        <taxon>Alveolata</taxon>
        <taxon>Apicomplexa</taxon>
        <taxon>Conoidasida</taxon>
        <taxon>Coccidia</taxon>
        <taxon>Eucoccidiorida</taxon>
        <taxon>Eimeriorina</taxon>
        <taxon>Eimeriidae</taxon>
        <taxon>Cyclospora</taxon>
    </lineage>
</organism>
<gene>
    <name evidence="2" type="ORF">cyc_06962</name>
</gene>
<comment type="caution">
    <text evidence="2">The sequence shown here is derived from an EMBL/GenBank/DDBJ whole genome shotgun (WGS) entry which is preliminary data.</text>
</comment>
<keyword evidence="3" id="KW-1185">Reference proteome</keyword>
<feature type="region of interest" description="Disordered" evidence="1">
    <location>
        <begin position="1"/>
        <end position="36"/>
    </location>
</feature>
<feature type="region of interest" description="Disordered" evidence="1">
    <location>
        <begin position="156"/>
        <end position="175"/>
    </location>
</feature>
<feature type="compositionally biased region" description="Basic and acidic residues" evidence="1">
    <location>
        <begin position="161"/>
        <end position="170"/>
    </location>
</feature>
<dbReference type="VEuPathDB" id="ToxoDB:cyc_06962"/>
<accession>A0A1D3CUF0</accession>
<dbReference type="AlphaFoldDB" id="A0A1D3CUF0"/>
<dbReference type="Proteomes" id="UP000095192">
    <property type="component" value="Unassembled WGS sequence"/>
</dbReference>